<comment type="caution">
    <text evidence="1">The sequence shown here is derived from an EMBL/GenBank/DDBJ whole genome shotgun (WGS) entry which is preliminary data.</text>
</comment>
<dbReference type="Pfam" id="PF03846">
    <property type="entry name" value="SulA"/>
    <property type="match status" value="1"/>
</dbReference>
<proteinExistence type="predicted"/>
<accession>A0ABQ1KZW3</accession>
<dbReference type="PIRSF" id="PIRSF037290">
    <property type="entry name" value="UCP037290"/>
    <property type="match status" value="1"/>
</dbReference>
<dbReference type="EMBL" id="BMIJ01000011">
    <property type="protein sequence ID" value="GGC10895.1"/>
    <property type="molecule type" value="Genomic_DNA"/>
</dbReference>
<evidence type="ECO:0000313" key="2">
    <source>
        <dbReference type="Proteomes" id="UP000629025"/>
    </source>
</evidence>
<name>A0ABQ1KZW3_9GAMM</name>
<evidence type="ECO:0000313" key="1">
    <source>
        <dbReference type="EMBL" id="GGC10895.1"/>
    </source>
</evidence>
<reference evidence="2" key="1">
    <citation type="journal article" date="2019" name="Int. J. Syst. Evol. Microbiol.">
        <title>The Global Catalogue of Microorganisms (GCM) 10K type strain sequencing project: providing services to taxonomists for standard genome sequencing and annotation.</title>
        <authorList>
            <consortium name="The Broad Institute Genomics Platform"/>
            <consortium name="The Broad Institute Genome Sequencing Center for Infectious Disease"/>
            <person name="Wu L."/>
            <person name="Ma J."/>
        </authorList>
    </citation>
    <scope>NUCLEOTIDE SEQUENCE [LARGE SCALE GENOMIC DNA]</scope>
    <source>
        <strain evidence="2">CGMCC 1.15341</strain>
    </source>
</reference>
<dbReference type="InterPro" id="IPR027417">
    <property type="entry name" value="P-loop_NTPase"/>
</dbReference>
<gene>
    <name evidence="1" type="ORF">GCM10011352_41730</name>
</gene>
<organism evidence="1 2">
    <name type="scientific">Marinobacterium zhoushanense</name>
    <dbReference type="NCBI Taxonomy" id="1679163"/>
    <lineage>
        <taxon>Bacteria</taxon>
        <taxon>Pseudomonadati</taxon>
        <taxon>Pseudomonadota</taxon>
        <taxon>Gammaproteobacteria</taxon>
        <taxon>Oceanospirillales</taxon>
        <taxon>Oceanospirillaceae</taxon>
        <taxon>Marinobacterium</taxon>
    </lineage>
</organism>
<dbReference type="InterPro" id="IPR004596">
    <property type="entry name" value="Cell_div_suppressor_SulA"/>
</dbReference>
<dbReference type="SUPFAM" id="SSF52540">
    <property type="entry name" value="P-loop containing nucleoside triphosphate hydrolases"/>
    <property type="match status" value="1"/>
</dbReference>
<dbReference type="RefSeq" id="WP_229680875.1">
    <property type="nucleotide sequence ID" value="NZ_BMIJ01000011.1"/>
</dbReference>
<dbReference type="NCBIfam" id="NF033429">
    <property type="entry name" value="ImuA_translesion"/>
    <property type="match status" value="1"/>
</dbReference>
<sequence>MREAAVALVSLLERGQLWRGSHTDVAPTEEVEPSGYTALDELLSGGGWLKGQLIELLYSGEGRGELRLLWPLLKRFSSEGRAILWIDPPHQPYSLALLQAGISLSSQRIVSTHSNKERLWAIEQALKSGAVPMVLSWLDSEVPSSALRRLQLAAQAGGVLGWVMRAAEMSESSSPAAYRVLLNSSETGTELTLLKRRSGWPLPPFVLELPEVI</sequence>
<dbReference type="InterPro" id="IPR047610">
    <property type="entry name" value="ImuA_translesion"/>
</dbReference>
<dbReference type="InterPro" id="IPR017166">
    <property type="entry name" value="UCP037290"/>
</dbReference>
<keyword evidence="2" id="KW-1185">Reference proteome</keyword>
<protein>
    <submittedName>
        <fullName evidence="1">CDP-6-deoxy-delta-3,4-glucoseen reductase</fullName>
    </submittedName>
</protein>
<dbReference type="Gene3D" id="3.40.50.300">
    <property type="entry name" value="P-loop containing nucleotide triphosphate hydrolases"/>
    <property type="match status" value="1"/>
</dbReference>
<dbReference type="Proteomes" id="UP000629025">
    <property type="component" value="Unassembled WGS sequence"/>
</dbReference>